<feature type="region of interest" description="Disordered" evidence="1">
    <location>
        <begin position="345"/>
        <end position="380"/>
    </location>
</feature>
<gene>
    <name evidence="3" type="ORF">HMN09_00587700</name>
</gene>
<dbReference type="Gene3D" id="3.50.50.60">
    <property type="entry name" value="FAD/NAD(P)-binding domain"/>
    <property type="match status" value="1"/>
</dbReference>
<keyword evidence="3" id="KW-0378">Hydrolase</keyword>
<feature type="domain" description="FAD/NAD(P)-binding" evidence="2">
    <location>
        <begin position="3"/>
        <end position="276"/>
    </location>
</feature>
<dbReference type="GO" id="GO:0005737">
    <property type="term" value="C:cytoplasm"/>
    <property type="evidence" value="ECO:0007669"/>
    <property type="project" value="TreeGrafter"/>
</dbReference>
<dbReference type="Proteomes" id="UP000613580">
    <property type="component" value="Unassembled WGS sequence"/>
</dbReference>
<dbReference type="GO" id="GO:0050660">
    <property type="term" value="F:flavin adenine dinucleotide binding"/>
    <property type="evidence" value="ECO:0007669"/>
    <property type="project" value="TreeGrafter"/>
</dbReference>
<keyword evidence="4" id="KW-1185">Reference proteome</keyword>
<sequence length="490" mass="52823">MKTVVVLGAAYGGARAAQLIAASLPEGWRIVLVDRNSHVNHVYILPRLAVLPGHEHKAFIPCDNIFNVETLDPTRHIFLRATVLSFSSHSVKLSRAFPELGFPSNTLEFDFAVYALGSHLPSPLNLWSASPDGKPCPRPYDGDKSEGIAWLKRKQAVIQAASSVLCVGGGALGIQFASDIAALHPEKRVTLLHSRHRLLPRFDAAMHTEILQELESLGVDVVLGERLDLSTMPSKEGEVLATSHVVRTTTGREISADLVMLCTGQVPNTELLSAFDESTVDADTRLAHVLRTMQLGVLPTPTSPVPESPASPASFVESSEVMQSEAQDEAALLEAALAQIALQDEEQRTLSPTPSMTASESSLEEVDELGSLPDAEPEPTPYPHIFVVGDSADAFGAIPAGHNAYYQAEVAAKNVLKLIASKDAELERYTPGLPAIKVSLGLRKNVYQVNGVVGVGRETRDDLNAAAIWGYFGCPLTLGEGEEDREEMHR</sequence>
<feature type="compositionally biased region" description="Polar residues" evidence="1">
    <location>
        <begin position="349"/>
        <end position="361"/>
    </location>
</feature>
<evidence type="ECO:0000313" key="4">
    <source>
        <dbReference type="Proteomes" id="UP000613580"/>
    </source>
</evidence>
<dbReference type="PRINTS" id="PR00368">
    <property type="entry name" value="FADPNR"/>
</dbReference>
<evidence type="ECO:0000313" key="3">
    <source>
        <dbReference type="EMBL" id="KAF7310455.1"/>
    </source>
</evidence>
<protein>
    <submittedName>
        <fullName evidence="3">Glycoside hydrolase family 5 protein</fullName>
    </submittedName>
</protein>
<dbReference type="PRINTS" id="PR00411">
    <property type="entry name" value="PNDRDTASEI"/>
</dbReference>
<dbReference type="PANTHER" id="PTHR43735:SF2">
    <property type="entry name" value="FE-REGULATED PROTEIN 8"/>
    <property type="match status" value="1"/>
</dbReference>
<dbReference type="Pfam" id="PF07992">
    <property type="entry name" value="Pyr_redox_2"/>
    <property type="match status" value="1"/>
</dbReference>
<dbReference type="GO" id="GO:0016787">
    <property type="term" value="F:hydrolase activity"/>
    <property type="evidence" value="ECO:0007669"/>
    <property type="project" value="UniProtKB-KW"/>
</dbReference>
<evidence type="ECO:0000256" key="1">
    <source>
        <dbReference type="SAM" id="MobiDB-lite"/>
    </source>
</evidence>
<accession>A0A8H6T404</accession>
<dbReference type="OrthoDB" id="202203at2759"/>
<dbReference type="Gene3D" id="3.50.50.100">
    <property type="match status" value="1"/>
</dbReference>
<dbReference type="InterPro" id="IPR023753">
    <property type="entry name" value="FAD/NAD-binding_dom"/>
</dbReference>
<dbReference type="SUPFAM" id="SSF51905">
    <property type="entry name" value="FAD/NAD(P)-binding domain"/>
    <property type="match status" value="1"/>
</dbReference>
<comment type="caution">
    <text evidence="3">The sequence shown here is derived from an EMBL/GenBank/DDBJ whole genome shotgun (WGS) entry which is preliminary data.</text>
</comment>
<dbReference type="PANTHER" id="PTHR43735">
    <property type="entry name" value="APOPTOSIS-INDUCING FACTOR 1"/>
    <property type="match status" value="1"/>
</dbReference>
<dbReference type="GO" id="GO:0004174">
    <property type="term" value="F:electron-transferring-flavoprotein dehydrogenase activity"/>
    <property type="evidence" value="ECO:0007669"/>
    <property type="project" value="TreeGrafter"/>
</dbReference>
<name>A0A8H6T404_MYCCL</name>
<organism evidence="3 4">
    <name type="scientific">Mycena chlorophos</name>
    <name type="common">Agaric fungus</name>
    <name type="synonym">Agaricus chlorophos</name>
    <dbReference type="NCBI Taxonomy" id="658473"/>
    <lineage>
        <taxon>Eukaryota</taxon>
        <taxon>Fungi</taxon>
        <taxon>Dikarya</taxon>
        <taxon>Basidiomycota</taxon>
        <taxon>Agaricomycotina</taxon>
        <taxon>Agaricomycetes</taxon>
        <taxon>Agaricomycetidae</taxon>
        <taxon>Agaricales</taxon>
        <taxon>Marasmiineae</taxon>
        <taxon>Mycenaceae</taxon>
        <taxon>Mycena</taxon>
    </lineage>
</organism>
<reference evidence="3" key="1">
    <citation type="submission" date="2020-05" db="EMBL/GenBank/DDBJ databases">
        <title>Mycena genomes resolve the evolution of fungal bioluminescence.</title>
        <authorList>
            <person name="Tsai I.J."/>
        </authorList>
    </citation>
    <scope>NUCLEOTIDE SEQUENCE</scope>
    <source>
        <strain evidence="3">110903Hualien_Pintung</strain>
    </source>
</reference>
<dbReference type="AlphaFoldDB" id="A0A8H6T404"/>
<evidence type="ECO:0000259" key="2">
    <source>
        <dbReference type="Pfam" id="PF07992"/>
    </source>
</evidence>
<dbReference type="EMBL" id="JACAZE010000007">
    <property type="protein sequence ID" value="KAF7310455.1"/>
    <property type="molecule type" value="Genomic_DNA"/>
</dbReference>
<dbReference type="InterPro" id="IPR036188">
    <property type="entry name" value="FAD/NAD-bd_sf"/>
</dbReference>
<proteinExistence type="predicted"/>